<dbReference type="GO" id="GO:0005634">
    <property type="term" value="C:nucleus"/>
    <property type="evidence" value="ECO:0007669"/>
    <property type="project" value="InterPro"/>
</dbReference>
<feature type="domain" description="RSE1/DDB1/CPSF1 second beta-propeller" evidence="3">
    <location>
        <begin position="53"/>
        <end position="593"/>
    </location>
</feature>
<dbReference type="AlphaFoldDB" id="A0A8H7UJN5"/>
<keyword evidence="5" id="KW-1185">Reference proteome</keyword>
<protein>
    <recommendedName>
        <fullName evidence="6">Cleavage and polyadenylation specificity factor subunit 1</fullName>
    </recommendedName>
</protein>
<feature type="compositionally biased region" description="Polar residues" evidence="1">
    <location>
        <begin position="406"/>
        <end position="419"/>
    </location>
</feature>
<evidence type="ECO:0008006" key="6">
    <source>
        <dbReference type="Google" id="ProtNLM"/>
    </source>
</evidence>
<dbReference type="Pfam" id="PF03178">
    <property type="entry name" value="CPSF_A"/>
    <property type="match status" value="1"/>
</dbReference>
<feature type="region of interest" description="Disordered" evidence="1">
    <location>
        <begin position="254"/>
        <end position="277"/>
    </location>
</feature>
<evidence type="ECO:0000313" key="5">
    <source>
        <dbReference type="Proteomes" id="UP000654370"/>
    </source>
</evidence>
<feature type="domain" description="RSE1/DDB1/CPSF1 C-terminal" evidence="2">
    <location>
        <begin position="671"/>
        <end position="1001"/>
    </location>
</feature>
<dbReference type="PANTHER" id="PTHR10644">
    <property type="entry name" value="DNA REPAIR/RNA PROCESSING CPSF FAMILY"/>
    <property type="match status" value="1"/>
</dbReference>
<evidence type="ECO:0000259" key="2">
    <source>
        <dbReference type="Pfam" id="PF03178"/>
    </source>
</evidence>
<dbReference type="InterPro" id="IPR015943">
    <property type="entry name" value="WD40/YVTN_repeat-like_dom_sf"/>
</dbReference>
<dbReference type="InterPro" id="IPR058543">
    <property type="entry name" value="Beta-prop_RSE1/DDB1/CPSF1_2nd"/>
</dbReference>
<reference evidence="4" key="1">
    <citation type="submission" date="2020-12" db="EMBL/GenBank/DDBJ databases">
        <title>Metabolic potential, ecology and presence of endohyphal bacteria is reflected in genomic diversity of Mucoromycotina.</title>
        <authorList>
            <person name="Muszewska A."/>
            <person name="Okrasinska A."/>
            <person name="Steczkiewicz K."/>
            <person name="Drgas O."/>
            <person name="Orlowska M."/>
            <person name="Perlinska-Lenart U."/>
            <person name="Aleksandrzak-Piekarczyk T."/>
            <person name="Szatraj K."/>
            <person name="Zielenkiewicz U."/>
            <person name="Pilsyk S."/>
            <person name="Malc E."/>
            <person name="Mieczkowski P."/>
            <person name="Kruszewska J.S."/>
            <person name="Biernat P."/>
            <person name="Pawlowska J."/>
        </authorList>
    </citation>
    <scope>NUCLEOTIDE SEQUENCE</scope>
    <source>
        <strain evidence="4">WA0000067209</strain>
    </source>
</reference>
<accession>A0A8H7UJN5</accession>
<sequence length="1036" mass="115355">MTIGELVQADDESGRAKLDNDDNIEIVASCGYGKNGSACVIRRHIHSETSYSFDQEDCQEIWSIRCRKEQYFEGLQLEGSQVTRHSRTSKDSAAGEQTPFDKFLVISKSKSTMVVSTGEDLHELGHSGFYTKGPTIAAGSLLNETRIVQVHQSGIVVLNADAKKKQTINLERSKRILSACISSPYVIVLLTNKTILAYEADSKSKELRVINLPPGMQNDAITACSIFADESQTFIRTKDLEALVQARKGWKKKRKISIDDNAPNKKSQRSSSPAVEDMDAIDMDLYGGADDAAAEDSAMNEPETDQKPVIQDGNVSDEDSDMDDDDLYMSAAPQVVPQSDELIDESNVSNLGGLGTETESSTWCLTYHESGSLTIYSLPSFEEAFYCPRFDQLPSTLSDTSKKSSETMTPQLERSRYNEPNSGKITSVILAAIGKEVKLPYIVASTETNDIVVYKSYQYTPIYESSQKNSADMETDALDVSSRLGIRFSRIDQDMIYSHQATEKQQDDVIVDTGLDSKVSSENKDQSRLVPFANIGGYSGVFVTGKKPLWVLCSIKSPIRVHPMATKRIVKTFTPFHNINFKYGFLTADDQSHIQMRQLPVENITYDTAWPMKKILLNSTVHKVQYHAKMEVYAMLVSSPQPIELKNEEGAPLDGKETRDEGEYLPMIEEFSMVLVSPITWEVVDKHTLDEAEQGFALECMNLESKQTTSGRKDFMVIGTGYLKGEDTAMKGRILIFDVIEVVPEIDNPQTNHKFKLVHTEDVKGAVTALCSCSGHLVSTTGPKVIIYSFEDNESLVGVAFIDVQTYVTSMVSIKNFILLGDAQKSIWFLGYQVEPAKLVMLGKDYHDLGVNCVSFLAEEKSLQLLVGETEENVALYQYAPYNLQSYSGLKLMRRGDFHMGSQVHCAVRLPSRQRTANGIEYGKRHFSLCGSLNGSIAMVSPITEKTYKRLLLLYGQLVNGVQHVAGLNPRAFRIMRSSKEKLASNRSRAILDGDLVFQFINLPLNRQQEMTKQIGTTVERIMEDLIDIAIGVNNL</sequence>
<dbReference type="Proteomes" id="UP000654370">
    <property type="component" value="Unassembled WGS sequence"/>
</dbReference>
<dbReference type="Gene3D" id="1.10.150.910">
    <property type="match status" value="1"/>
</dbReference>
<dbReference type="Pfam" id="PF23726">
    <property type="entry name" value="Beta-prop_RSE1_2nd"/>
    <property type="match status" value="1"/>
</dbReference>
<gene>
    <name evidence="4" type="ORF">INT43_007185</name>
</gene>
<dbReference type="SUPFAM" id="SSF50978">
    <property type="entry name" value="WD40 repeat-like"/>
    <property type="match status" value="1"/>
</dbReference>
<proteinExistence type="predicted"/>
<name>A0A8H7UJN5_MORIS</name>
<evidence type="ECO:0000256" key="1">
    <source>
        <dbReference type="SAM" id="MobiDB-lite"/>
    </source>
</evidence>
<dbReference type="OrthoDB" id="6109at2759"/>
<comment type="caution">
    <text evidence="4">The sequence shown here is derived from an EMBL/GenBank/DDBJ whole genome shotgun (WGS) entry which is preliminary data.</text>
</comment>
<dbReference type="InterPro" id="IPR036322">
    <property type="entry name" value="WD40_repeat_dom_sf"/>
</dbReference>
<feature type="region of interest" description="Disordered" evidence="1">
    <location>
        <begin position="396"/>
        <end position="419"/>
    </location>
</feature>
<evidence type="ECO:0000259" key="3">
    <source>
        <dbReference type="Pfam" id="PF23726"/>
    </source>
</evidence>
<dbReference type="EMBL" id="JAEPQZ010000004">
    <property type="protein sequence ID" value="KAG2182258.1"/>
    <property type="molecule type" value="Genomic_DNA"/>
</dbReference>
<dbReference type="Gene3D" id="2.130.10.10">
    <property type="entry name" value="YVTN repeat-like/Quinoprotein amine dehydrogenase"/>
    <property type="match status" value="1"/>
</dbReference>
<evidence type="ECO:0000313" key="4">
    <source>
        <dbReference type="EMBL" id="KAG2182258.1"/>
    </source>
</evidence>
<feature type="compositionally biased region" description="Acidic residues" evidence="1">
    <location>
        <begin position="315"/>
        <end position="326"/>
    </location>
</feature>
<dbReference type="InterPro" id="IPR050358">
    <property type="entry name" value="RSE1/DDB1/CFT1"/>
</dbReference>
<feature type="region of interest" description="Disordered" evidence="1">
    <location>
        <begin position="292"/>
        <end position="326"/>
    </location>
</feature>
<dbReference type="InterPro" id="IPR004871">
    <property type="entry name" value="RSE1/DDB1/CPSF1_C"/>
</dbReference>
<organism evidence="4 5">
    <name type="scientific">Mortierella isabellina</name>
    <name type="common">Filamentous fungus</name>
    <name type="synonym">Umbelopsis isabellina</name>
    <dbReference type="NCBI Taxonomy" id="91625"/>
    <lineage>
        <taxon>Eukaryota</taxon>
        <taxon>Fungi</taxon>
        <taxon>Fungi incertae sedis</taxon>
        <taxon>Mucoromycota</taxon>
        <taxon>Mucoromycotina</taxon>
        <taxon>Umbelopsidomycetes</taxon>
        <taxon>Umbelopsidales</taxon>
        <taxon>Umbelopsidaceae</taxon>
        <taxon>Umbelopsis</taxon>
    </lineage>
</organism>
<dbReference type="GO" id="GO:0003676">
    <property type="term" value="F:nucleic acid binding"/>
    <property type="evidence" value="ECO:0007669"/>
    <property type="project" value="InterPro"/>
</dbReference>